<feature type="compositionally biased region" description="Low complexity" evidence="1">
    <location>
        <begin position="217"/>
        <end position="245"/>
    </location>
</feature>
<evidence type="ECO:0000259" key="3">
    <source>
        <dbReference type="SMART" id="SM00198"/>
    </source>
</evidence>
<dbReference type="EMBL" id="ML143387">
    <property type="protein sequence ID" value="TBU35167.1"/>
    <property type="molecule type" value="Genomic_DNA"/>
</dbReference>
<gene>
    <name evidence="4" type="ORF">BD311DRAFT_783866</name>
</gene>
<feature type="chain" id="PRO_5020309130" evidence="2">
    <location>
        <begin position="24"/>
        <end position="387"/>
    </location>
</feature>
<accession>A0A4Q9N569</accession>
<dbReference type="SUPFAM" id="SSF55797">
    <property type="entry name" value="PR-1-like"/>
    <property type="match status" value="1"/>
</dbReference>
<dbReference type="PANTHER" id="PTHR10334">
    <property type="entry name" value="CYSTEINE-RICH SECRETORY PROTEIN-RELATED"/>
    <property type="match status" value="1"/>
</dbReference>
<feature type="compositionally biased region" description="Polar residues" evidence="1">
    <location>
        <begin position="206"/>
        <end position="216"/>
    </location>
</feature>
<evidence type="ECO:0000256" key="2">
    <source>
        <dbReference type="SAM" id="SignalP"/>
    </source>
</evidence>
<dbReference type="InterPro" id="IPR001283">
    <property type="entry name" value="CRISP-related"/>
</dbReference>
<name>A0A4Q9N569_9APHY</name>
<sequence>MNRLAYFLLSLPLLFTLLGGVQAGPACARRSQGSDSCIKACADKWGWPGYAMGTDRWGSVLTKTASSTEALTAAVTKACRVRPSSSANSSSVAATSTEVLAQPTGVPVNAQGSASVSSVISVSSVVSSSLNVSISTSTKASSTISKPAAFTASSAKPLTLSSFAAPSPSTHSTTSVEPTTTHTTPHTTSTPRTTSTPPAPEPTVVKTTSSSKAPQPTTSANSGSNSSGNGNGNSGSTSSGDGATSQSDINAYLTAHNSIRAQHGAAPLTWSDSLAAAAQTWANKCVFKHSGGTLGPFGENLAAGTGSSYNIAAAVKSWTDEVSEYDPNNPVPSHFTQVVWKGSTQVGCAVQECSGIFAASFGLAKFFVCEYSPQGNIIGEFPQNVQV</sequence>
<dbReference type="InterPro" id="IPR035940">
    <property type="entry name" value="CAP_sf"/>
</dbReference>
<feature type="region of interest" description="Disordered" evidence="1">
    <location>
        <begin position="163"/>
        <end position="245"/>
    </location>
</feature>
<proteinExistence type="predicted"/>
<feature type="signal peptide" evidence="2">
    <location>
        <begin position="1"/>
        <end position="23"/>
    </location>
</feature>
<dbReference type="Proteomes" id="UP000292957">
    <property type="component" value="Unassembled WGS sequence"/>
</dbReference>
<organism evidence="4">
    <name type="scientific">Dichomitus squalens</name>
    <dbReference type="NCBI Taxonomy" id="114155"/>
    <lineage>
        <taxon>Eukaryota</taxon>
        <taxon>Fungi</taxon>
        <taxon>Dikarya</taxon>
        <taxon>Basidiomycota</taxon>
        <taxon>Agaricomycotina</taxon>
        <taxon>Agaricomycetes</taxon>
        <taxon>Polyporales</taxon>
        <taxon>Polyporaceae</taxon>
        <taxon>Dichomitus</taxon>
    </lineage>
</organism>
<dbReference type="Pfam" id="PF00188">
    <property type="entry name" value="CAP"/>
    <property type="match status" value="1"/>
</dbReference>
<dbReference type="PRINTS" id="PR00837">
    <property type="entry name" value="V5TPXLIKE"/>
</dbReference>
<keyword evidence="2" id="KW-0732">Signal</keyword>
<dbReference type="OrthoDB" id="337038at2759"/>
<reference evidence="4" key="1">
    <citation type="submission" date="2019-01" db="EMBL/GenBank/DDBJ databases">
        <title>Draft genome sequences of three monokaryotic isolates of the white-rot basidiomycete fungus Dichomitus squalens.</title>
        <authorList>
            <consortium name="DOE Joint Genome Institute"/>
            <person name="Lopez S.C."/>
            <person name="Andreopoulos B."/>
            <person name="Pangilinan J."/>
            <person name="Lipzen A."/>
            <person name="Riley R."/>
            <person name="Ahrendt S."/>
            <person name="Ng V."/>
            <person name="Barry K."/>
            <person name="Daum C."/>
            <person name="Grigoriev I.V."/>
            <person name="Hilden K.S."/>
            <person name="Makela M.R."/>
            <person name="de Vries R.P."/>
        </authorList>
    </citation>
    <scope>NUCLEOTIDE SEQUENCE [LARGE SCALE GENOMIC DNA]</scope>
    <source>
        <strain evidence="4">OM18370.1</strain>
    </source>
</reference>
<feature type="compositionally biased region" description="Low complexity" evidence="1">
    <location>
        <begin position="164"/>
        <end position="196"/>
    </location>
</feature>
<evidence type="ECO:0000256" key="1">
    <source>
        <dbReference type="SAM" id="MobiDB-lite"/>
    </source>
</evidence>
<protein>
    <submittedName>
        <fullName evidence="4">PR-1-like protein</fullName>
    </submittedName>
</protein>
<dbReference type="AlphaFoldDB" id="A0A4Q9N569"/>
<dbReference type="InterPro" id="IPR014044">
    <property type="entry name" value="CAP_dom"/>
</dbReference>
<feature type="domain" description="SCP" evidence="3">
    <location>
        <begin position="247"/>
        <end position="379"/>
    </location>
</feature>
<evidence type="ECO:0000313" key="4">
    <source>
        <dbReference type="EMBL" id="TBU35167.1"/>
    </source>
</evidence>
<dbReference type="Gene3D" id="3.40.33.10">
    <property type="entry name" value="CAP"/>
    <property type="match status" value="1"/>
</dbReference>
<dbReference type="SMART" id="SM00198">
    <property type="entry name" value="SCP"/>
    <property type="match status" value="1"/>
</dbReference>